<dbReference type="EMBL" id="KZ678137">
    <property type="protein sequence ID" value="PSN65188.1"/>
    <property type="molecule type" value="Genomic_DNA"/>
</dbReference>
<sequence length="226" mass="24939">MDLSFEYSSSWPQTPMRKTHTRKTSKEHNMAMREIIRPWASLSSTPPGCRTVSFSSWSRFSSSTDSSKSSDEMKASVLWTAKGTTPEFNPPIHEWAYLGPDQPSPSTSQPAARQVRARLAAPKPKGSSSSWYTETTGSVQEAEPEPITFKKETVKRVETSSLLTALHKSGPSAEAKKESPRTILARAMGVQELSSTMLTSAFDTDSEDEEEDVGEELWAGEIGMEI</sequence>
<feature type="compositionally biased region" description="Polar residues" evidence="1">
    <location>
        <begin position="126"/>
        <end position="139"/>
    </location>
</feature>
<feature type="compositionally biased region" description="Acidic residues" evidence="1">
    <location>
        <begin position="204"/>
        <end position="215"/>
    </location>
</feature>
<feature type="region of interest" description="Disordered" evidence="1">
    <location>
        <begin position="201"/>
        <end position="226"/>
    </location>
</feature>
<dbReference type="OrthoDB" id="3755745at2759"/>
<feature type="region of interest" description="Disordered" evidence="1">
    <location>
        <begin position="1"/>
        <end position="26"/>
    </location>
</feature>
<reference evidence="2 3" key="1">
    <citation type="journal article" date="2018" name="Front. Microbiol.">
        <title>Genome-Wide Analysis of Corynespora cassiicola Leaf Fall Disease Putative Effectors.</title>
        <authorList>
            <person name="Lopez D."/>
            <person name="Ribeiro S."/>
            <person name="Label P."/>
            <person name="Fumanal B."/>
            <person name="Venisse J.S."/>
            <person name="Kohler A."/>
            <person name="de Oliveira R.R."/>
            <person name="Labutti K."/>
            <person name="Lipzen A."/>
            <person name="Lail K."/>
            <person name="Bauer D."/>
            <person name="Ohm R.A."/>
            <person name="Barry K.W."/>
            <person name="Spatafora J."/>
            <person name="Grigoriev I.V."/>
            <person name="Martin F.M."/>
            <person name="Pujade-Renaud V."/>
        </authorList>
    </citation>
    <scope>NUCLEOTIDE SEQUENCE [LARGE SCALE GENOMIC DNA]</scope>
    <source>
        <strain evidence="2 3">Philippines</strain>
    </source>
</reference>
<dbReference type="AlphaFoldDB" id="A0A2T2NJG8"/>
<keyword evidence="3" id="KW-1185">Reference proteome</keyword>
<dbReference type="Proteomes" id="UP000240883">
    <property type="component" value="Unassembled WGS sequence"/>
</dbReference>
<evidence type="ECO:0000313" key="2">
    <source>
        <dbReference type="EMBL" id="PSN65188.1"/>
    </source>
</evidence>
<feature type="compositionally biased region" description="Polar residues" evidence="1">
    <location>
        <begin position="1"/>
        <end position="13"/>
    </location>
</feature>
<feature type="region of interest" description="Disordered" evidence="1">
    <location>
        <begin position="99"/>
        <end position="142"/>
    </location>
</feature>
<name>A0A2T2NJG8_CORCC</name>
<organism evidence="2 3">
    <name type="scientific">Corynespora cassiicola Philippines</name>
    <dbReference type="NCBI Taxonomy" id="1448308"/>
    <lineage>
        <taxon>Eukaryota</taxon>
        <taxon>Fungi</taxon>
        <taxon>Dikarya</taxon>
        <taxon>Ascomycota</taxon>
        <taxon>Pezizomycotina</taxon>
        <taxon>Dothideomycetes</taxon>
        <taxon>Pleosporomycetidae</taxon>
        <taxon>Pleosporales</taxon>
        <taxon>Corynesporascaceae</taxon>
        <taxon>Corynespora</taxon>
    </lineage>
</organism>
<evidence type="ECO:0000313" key="3">
    <source>
        <dbReference type="Proteomes" id="UP000240883"/>
    </source>
</evidence>
<gene>
    <name evidence="2" type="ORF">BS50DRAFT_53149</name>
</gene>
<evidence type="ECO:0000256" key="1">
    <source>
        <dbReference type="SAM" id="MobiDB-lite"/>
    </source>
</evidence>
<protein>
    <submittedName>
        <fullName evidence="2">Uncharacterized protein</fullName>
    </submittedName>
</protein>
<proteinExistence type="predicted"/>
<accession>A0A2T2NJG8</accession>